<evidence type="ECO:0000313" key="2">
    <source>
        <dbReference type="EMBL" id="MEN2766154.1"/>
    </source>
</evidence>
<evidence type="ECO:0000256" key="1">
    <source>
        <dbReference type="SAM" id="Phobius"/>
    </source>
</evidence>
<protein>
    <submittedName>
        <fullName evidence="2">Uncharacterized protein</fullName>
    </submittedName>
</protein>
<keyword evidence="3" id="KW-1185">Reference proteome</keyword>
<comment type="caution">
    <text evidence="2">The sequence shown here is derived from an EMBL/GenBank/DDBJ whole genome shotgun (WGS) entry which is preliminary data.</text>
</comment>
<gene>
    <name evidence="2" type="ORF">ABC228_03065</name>
</gene>
<name>A0ABU9XD26_9BACI</name>
<evidence type="ECO:0000313" key="3">
    <source>
        <dbReference type="Proteomes" id="UP001444625"/>
    </source>
</evidence>
<dbReference type="RefSeq" id="WP_345823610.1">
    <property type="nucleotide sequence ID" value="NZ_JBDIML010000001.1"/>
</dbReference>
<dbReference type="EMBL" id="JBDIML010000001">
    <property type="protein sequence ID" value="MEN2766154.1"/>
    <property type="molecule type" value="Genomic_DNA"/>
</dbReference>
<accession>A0ABU9XD26</accession>
<sequence>MEENKREIDDQAKELRSIVNELHSQSDDNSDERIEVEHEDEQKEINVLDLPPRKEVHGQKKRRAHVKLSKPFIRLVVVAVLLIIILIMLLYFGDGIVTF</sequence>
<organism evidence="2 3">
    <name type="scientific">Ornithinibacillus xuwenensis</name>
    <dbReference type="NCBI Taxonomy" id="3144668"/>
    <lineage>
        <taxon>Bacteria</taxon>
        <taxon>Bacillati</taxon>
        <taxon>Bacillota</taxon>
        <taxon>Bacilli</taxon>
        <taxon>Bacillales</taxon>
        <taxon>Bacillaceae</taxon>
        <taxon>Ornithinibacillus</taxon>
    </lineage>
</organism>
<dbReference type="Proteomes" id="UP001444625">
    <property type="component" value="Unassembled WGS sequence"/>
</dbReference>
<keyword evidence="1" id="KW-1133">Transmembrane helix</keyword>
<keyword evidence="1" id="KW-0812">Transmembrane</keyword>
<reference evidence="2 3" key="1">
    <citation type="submission" date="2024-05" db="EMBL/GenBank/DDBJ databases">
        <authorList>
            <person name="Haq I."/>
            <person name="Ullah Z."/>
            <person name="Ahmad R."/>
            <person name="Li M."/>
            <person name="Tong Y."/>
        </authorList>
    </citation>
    <scope>NUCLEOTIDE SEQUENCE [LARGE SCALE GENOMIC DNA]</scope>
    <source>
        <strain evidence="2 3">16A2E</strain>
    </source>
</reference>
<proteinExistence type="predicted"/>
<keyword evidence="1" id="KW-0472">Membrane</keyword>
<feature type="transmembrane region" description="Helical" evidence="1">
    <location>
        <begin position="72"/>
        <end position="93"/>
    </location>
</feature>